<reference evidence="1 2" key="1">
    <citation type="submission" date="2017-12" db="EMBL/GenBank/DDBJ databases">
        <title>Genome sequence of the active heterotrophic nitrifier-denitrifier, Cupriavidus pauculus UM1.</title>
        <authorList>
            <person name="Putonti C."/>
            <person name="Castignetti D."/>
        </authorList>
    </citation>
    <scope>NUCLEOTIDE SEQUENCE [LARGE SCALE GENOMIC DNA]</scope>
    <source>
        <strain evidence="1 2">UM1</strain>
    </source>
</reference>
<dbReference type="OrthoDB" id="9876193at2"/>
<gene>
    <name evidence="1" type="ORF">CYJ10_29335</name>
</gene>
<evidence type="ECO:0000313" key="2">
    <source>
        <dbReference type="Proteomes" id="UP000234341"/>
    </source>
</evidence>
<dbReference type="RefSeq" id="WP_101684957.1">
    <property type="nucleotide sequence ID" value="NZ_PJRP01000021.1"/>
</dbReference>
<proteinExistence type="predicted"/>
<dbReference type="AlphaFoldDB" id="A0A2N5C409"/>
<dbReference type="Proteomes" id="UP000234341">
    <property type="component" value="Unassembled WGS sequence"/>
</dbReference>
<accession>A0A2N5C409</accession>
<sequence length="82" mass="9433">MTEAEALNKLRPVRLYHWRAVVRARRHAAACRKERKHGAAKQYEERAVNHMKHVQALDAFFPAGDTADKDLRLARAEQEQAA</sequence>
<evidence type="ECO:0000313" key="1">
    <source>
        <dbReference type="EMBL" id="PLP96948.1"/>
    </source>
</evidence>
<name>A0A2N5C409_9BURK</name>
<protein>
    <submittedName>
        <fullName evidence="1">Uncharacterized protein</fullName>
    </submittedName>
</protein>
<comment type="caution">
    <text evidence="1">The sequence shown here is derived from an EMBL/GenBank/DDBJ whole genome shotgun (WGS) entry which is preliminary data.</text>
</comment>
<organism evidence="1 2">
    <name type="scientific">Cupriavidus pauculus</name>
    <dbReference type="NCBI Taxonomy" id="82633"/>
    <lineage>
        <taxon>Bacteria</taxon>
        <taxon>Pseudomonadati</taxon>
        <taxon>Pseudomonadota</taxon>
        <taxon>Betaproteobacteria</taxon>
        <taxon>Burkholderiales</taxon>
        <taxon>Burkholderiaceae</taxon>
        <taxon>Cupriavidus</taxon>
    </lineage>
</organism>
<dbReference type="EMBL" id="PJRP01000021">
    <property type="protein sequence ID" value="PLP96948.1"/>
    <property type="molecule type" value="Genomic_DNA"/>
</dbReference>